<dbReference type="AlphaFoldDB" id="A0A6L4WWE1"/>
<dbReference type="PANTHER" id="PTHR11241">
    <property type="entry name" value="DEOXYURIDINE 5'-TRIPHOSPHATE NUCLEOTIDOHYDROLASE"/>
    <property type="match status" value="1"/>
</dbReference>
<protein>
    <submittedName>
        <fullName evidence="2">Uncharacterized protein</fullName>
    </submittedName>
</protein>
<comment type="catalytic activity">
    <reaction evidence="1">
        <text>dUTP + H2O = dUMP + diphosphate + H(+)</text>
        <dbReference type="Rhea" id="RHEA:10248"/>
        <dbReference type="ChEBI" id="CHEBI:15377"/>
        <dbReference type="ChEBI" id="CHEBI:15378"/>
        <dbReference type="ChEBI" id="CHEBI:33019"/>
        <dbReference type="ChEBI" id="CHEBI:61555"/>
        <dbReference type="ChEBI" id="CHEBI:246422"/>
        <dbReference type="EC" id="3.6.1.23"/>
    </reaction>
</comment>
<name>A0A6L4WWE1_9BACT</name>
<reference evidence="2 3" key="1">
    <citation type="submission" date="2019-10" db="EMBL/GenBank/DDBJ databases">
        <title>Poseidonibacter ostreae sp. nov., isolated from the gut of the Ostrea denselamellosa.</title>
        <authorList>
            <person name="Choi A."/>
        </authorList>
    </citation>
    <scope>NUCLEOTIDE SEQUENCE [LARGE SCALE GENOMIC DNA]</scope>
    <source>
        <strain evidence="2 3">SJOD-M-33</strain>
    </source>
</reference>
<dbReference type="InterPro" id="IPR036157">
    <property type="entry name" value="dUTPase-like_sf"/>
</dbReference>
<dbReference type="GO" id="GO:0004170">
    <property type="term" value="F:dUTP diphosphatase activity"/>
    <property type="evidence" value="ECO:0007669"/>
    <property type="project" value="UniProtKB-EC"/>
</dbReference>
<dbReference type="PANTHER" id="PTHR11241:SF0">
    <property type="entry name" value="DEOXYURIDINE 5'-TRIPHOSPHATE NUCLEOTIDOHYDROLASE"/>
    <property type="match status" value="1"/>
</dbReference>
<dbReference type="GO" id="GO:0046081">
    <property type="term" value="P:dUTP catabolic process"/>
    <property type="evidence" value="ECO:0007669"/>
    <property type="project" value="InterPro"/>
</dbReference>
<gene>
    <name evidence="2" type="ORF">GBG19_00620</name>
</gene>
<sequence length="204" mass="22758">MLKAIIDECTPTIGTKNSACVDLYASKDVVLKHGRNTLVPLGVTIDIDSFVKANKEKFEMNFYEANENGDDGSHVGICPEKVEEYLNTHVLELHIRSSLSAKNNLSIANGTGIIDLDFPKEIQICICNPMVDTDRELRELYDKTSDDEKGLREFKEKAKDILFGITIKKGQRIAQIGLVAHETNLLGIKTEEERKDGFGSTNKK</sequence>
<dbReference type="SUPFAM" id="SSF51283">
    <property type="entry name" value="dUTPase-like"/>
    <property type="match status" value="1"/>
</dbReference>
<dbReference type="EMBL" id="WFKK01000001">
    <property type="protein sequence ID" value="KAB7891372.1"/>
    <property type="molecule type" value="Genomic_DNA"/>
</dbReference>
<evidence type="ECO:0000313" key="3">
    <source>
        <dbReference type="Proteomes" id="UP000472839"/>
    </source>
</evidence>
<dbReference type="Gene3D" id="2.70.40.10">
    <property type="match status" value="2"/>
</dbReference>
<evidence type="ECO:0000313" key="2">
    <source>
        <dbReference type="EMBL" id="KAB7891372.1"/>
    </source>
</evidence>
<dbReference type="GO" id="GO:0006226">
    <property type="term" value="P:dUMP biosynthetic process"/>
    <property type="evidence" value="ECO:0007669"/>
    <property type="project" value="InterPro"/>
</dbReference>
<dbReference type="RefSeq" id="WP_152279475.1">
    <property type="nucleotide sequence ID" value="NZ_WFKK01000001.1"/>
</dbReference>
<evidence type="ECO:0000256" key="1">
    <source>
        <dbReference type="ARBA" id="ARBA00047686"/>
    </source>
</evidence>
<proteinExistence type="predicted"/>
<dbReference type="GO" id="GO:0000287">
    <property type="term" value="F:magnesium ion binding"/>
    <property type="evidence" value="ECO:0007669"/>
    <property type="project" value="InterPro"/>
</dbReference>
<dbReference type="InterPro" id="IPR008181">
    <property type="entry name" value="dUTPase"/>
</dbReference>
<accession>A0A6L4WWE1</accession>
<organism evidence="2 3">
    <name type="scientific">Poseidonibacter ostreae</name>
    <dbReference type="NCBI Taxonomy" id="2654171"/>
    <lineage>
        <taxon>Bacteria</taxon>
        <taxon>Pseudomonadati</taxon>
        <taxon>Campylobacterota</taxon>
        <taxon>Epsilonproteobacteria</taxon>
        <taxon>Campylobacterales</taxon>
        <taxon>Arcobacteraceae</taxon>
        <taxon>Poseidonibacter</taxon>
    </lineage>
</organism>
<dbReference type="Proteomes" id="UP000472839">
    <property type="component" value="Unassembled WGS sequence"/>
</dbReference>
<comment type="caution">
    <text evidence="2">The sequence shown here is derived from an EMBL/GenBank/DDBJ whole genome shotgun (WGS) entry which is preliminary data.</text>
</comment>